<evidence type="ECO:0000259" key="2">
    <source>
        <dbReference type="Pfam" id="PF02517"/>
    </source>
</evidence>
<evidence type="ECO:0000313" key="3">
    <source>
        <dbReference type="EMBL" id="GEM82146.1"/>
    </source>
</evidence>
<keyword evidence="1" id="KW-0472">Membrane</keyword>
<reference evidence="3 4" key="1">
    <citation type="submission" date="2019-07" db="EMBL/GenBank/DDBJ databases">
        <title>Whole genome shotgun sequence of Meiothermus hypogaeus NBRC 106114.</title>
        <authorList>
            <person name="Hosoyama A."/>
            <person name="Uohara A."/>
            <person name="Ohji S."/>
            <person name="Ichikawa N."/>
        </authorList>
    </citation>
    <scope>NUCLEOTIDE SEQUENCE [LARGE SCALE GENOMIC DNA]</scope>
    <source>
        <strain evidence="3 4">NBRC 106114</strain>
    </source>
</reference>
<proteinExistence type="predicted"/>
<organism evidence="3 4">
    <name type="scientific">Meiothermus hypogaeus NBRC 106114</name>
    <dbReference type="NCBI Taxonomy" id="1227553"/>
    <lineage>
        <taxon>Bacteria</taxon>
        <taxon>Thermotogati</taxon>
        <taxon>Deinococcota</taxon>
        <taxon>Deinococci</taxon>
        <taxon>Thermales</taxon>
        <taxon>Thermaceae</taxon>
        <taxon>Meiothermus</taxon>
    </lineage>
</organism>
<feature type="transmembrane region" description="Helical" evidence="1">
    <location>
        <begin position="139"/>
        <end position="167"/>
    </location>
</feature>
<feature type="transmembrane region" description="Helical" evidence="1">
    <location>
        <begin position="108"/>
        <end position="127"/>
    </location>
</feature>
<dbReference type="GO" id="GO:0004175">
    <property type="term" value="F:endopeptidase activity"/>
    <property type="evidence" value="ECO:0007669"/>
    <property type="project" value="UniProtKB-ARBA"/>
</dbReference>
<dbReference type="Proteomes" id="UP000321197">
    <property type="component" value="Unassembled WGS sequence"/>
</dbReference>
<accession>A0A511QZK5</accession>
<keyword evidence="1" id="KW-0812">Transmembrane</keyword>
<evidence type="ECO:0000313" key="4">
    <source>
        <dbReference type="Proteomes" id="UP000321197"/>
    </source>
</evidence>
<gene>
    <name evidence="3" type="ORF">MHY01S_03120</name>
</gene>
<dbReference type="Pfam" id="PF02517">
    <property type="entry name" value="Rce1-like"/>
    <property type="match status" value="1"/>
</dbReference>
<dbReference type="PANTHER" id="PTHR43592:SF7">
    <property type="entry name" value="CAAX AMINO TERMINAL PROTEASE FAMILY PROTEIN"/>
    <property type="match status" value="1"/>
</dbReference>
<protein>
    <recommendedName>
        <fullName evidence="2">CAAX prenyl protease 2/Lysostaphin resistance protein A-like domain-containing protein</fullName>
    </recommendedName>
</protein>
<evidence type="ECO:0000256" key="1">
    <source>
        <dbReference type="SAM" id="Phobius"/>
    </source>
</evidence>
<dbReference type="OrthoDB" id="158986at2"/>
<comment type="caution">
    <text evidence="3">The sequence shown here is derived from an EMBL/GenBank/DDBJ whole genome shotgun (WGS) entry which is preliminary data.</text>
</comment>
<dbReference type="InterPro" id="IPR003675">
    <property type="entry name" value="Rce1/LyrA-like_dom"/>
</dbReference>
<sequence>MFRFFMLIQLGLMLLGLVWMALAGYPFLISPNPLRDGLAFLLLFFGLMGLEFLFSRLFPQSFRAAEALHGQLGAAMRSQGISHHQALLLALASGVGEEIFFRGVLQNALFGGWLGVLLQAVVFTALHPVPDRRAWSYPLFIFLGGLMFGTAYLLTGSLVPGILAHYLHNARGFYQLLEQRDQGRAV</sequence>
<feature type="domain" description="CAAX prenyl protease 2/Lysostaphin resistance protein A-like" evidence="2">
    <location>
        <begin position="85"/>
        <end position="170"/>
    </location>
</feature>
<feature type="transmembrane region" description="Helical" evidence="1">
    <location>
        <begin position="39"/>
        <end position="58"/>
    </location>
</feature>
<name>A0A511QZK5_9DEIN</name>
<dbReference type="RefSeq" id="WP_119340436.1">
    <property type="nucleotide sequence ID" value="NZ_BJXL01000005.1"/>
</dbReference>
<keyword evidence="1" id="KW-1133">Transmembrane helix</keyword>
<dbReference type="EMBL" id="BJXL01000005">
    <property type="protein sequence ID" value="GEM82146.1"/>
    <property type="molecule type" value="Genomic_DNA"/>
</dbReference>
<dbReference type="GO" id="GO:0080120">
    <property type="term" value="P:CAAX-box protein maturation"/>
    <property type="evidence" value="ECO:0007669"/>
    <property type="project" value="UniProtKB-ARBA"/>
</dbReference>
<dbReference type="AlphaFoldDB" id="A0A511QZK5"/>
<dbReference type="PANTHER" id="PTHR43592">
    <property type="entry name" value="CAAX AMINO TERMINAL PROTEASE"/>
    <property type="match status" value="1"/>
</dbReference>